<dbReference type="Pfam" id="PF00581">
    <property type="entry name" value="Rhodanese"/>
    <property type="match status" value="1"/>
</dbReference>
<dbReference type="EMBL" id="OUUY01000115">
    <property type="protein sequence ID" value="SPQ01688.1"/>
    <property type="molecule type" value="Genomic_DNA"/>
</dbReference>
<evidence type="ECO:0000313" key="2">
    <source>
        <dbReference type="EMBL" id="SPQ01688.1"/>
    </source>
</evidence>
<dbReference type="Proteomes" id="UP000245125">
    <property type="component" value="Unassembled WGS sequence"/>
</dbReference>
<dbReference type="OrthoDB" id="9811849at2"/>
<dbReference type="SMART" id="SM00450">
    <property type="entry name" value="RHOD"/>
    <property type="match status" value="1"/>
</dbReference>
<dbReference type="Gene3D" id="3.40.250.10">
    <property type="entry name" value="Rhodanese-like domain"/>
    <property type="match status" value="1"/>
</dbReference>
<sequence>MRRTITPDELKQKSSELTVIDVRRKAEYDGETILKAKWHDPEQVTEWAGDLPTDKEIVLYCARGGSVSNSVLDHLLSKNIKARYIEGGIEAWRKSGGEITKTK</sequence>
<dbReference type="InterPro" id="IPR036873">
    <property type="entry name" value="Rhodanese-like_dom_sf"/>
</dbReference>
<accession>A0A2U3QJV8</accession>
<evidence type="ECO:0000313" key="3">
    <source>
        <dbReference type="Proteomes" id="UP000245125"/>
    </source>
</evidence>
<protein>
    <submittedName>
        <fullName evidence="2">Rhodanese-like protein</fullName>
    </submittedName>
</protein>
<reference evidence="3" key="1">
    <citation type="submission" date="2018-03" db="EMBL/GenBank/DDBJ databases">
        <authorList>
            <person name="Zecchin S."/>
        </authorList>
    </citation>
    <scope>NUCLEOTIDE SEQUENCE [LARGE SCALE GENOMIC DNA]</scope>
</reference>
<dbReference type="SUPFAM" id="SSF52821">
    <property type="entry name" value="Rhodanese/Cell cycle control phosphatase"/>
    <property type="match status" value="1"/>
</dbReference>
<feature type="domain" description="Rhodanese" evidence="1">
    <location>
        <begin position="13"/>
        <end position="101"/>
    </location>
</feature>
<gene>
    <name evidence="2" type="ORF">NBG4_660009</name>
</gene>
<name>A0A2U3QJV8_9BACT</name>
<proteinExistence type="predicted"/>
<evidence type="ECO:0000259" key="1">
    <source>
        <dbReference type="PROSITE" id="PS50206"/>
    </source>
</evidence>
<organism evidence="2 3">
    <name type="scientific">Candidatus Sulfobium mesophilum</name>
    <dbReference type="NCBI Taxonomy" id="2016548"/>
    <lineage>
        <taxon>Bacteria</taxon>
        <taxon>Pseudomonadati</taxon>
        <taxon>Nitrospirota</taxon>
        <taxon>Nitrospiria</taxon>
        <taxon>Nitrospirales</taxon>
        <taxon>Nitrospiraceae</taxon>
        <taxon>Candidatus Sulfobium</taxon>
    </lineage>
</organism>
<keyword evidence="3" id="KW-1185">Reference proteome</keyword>
<dbReference type="PROSITE" id="PS50206">
    <property type="entry name" value="RHODANESE_3"/>
    <property type="match status" value="1"/>
</dbReference>
<dbReference type="InterPro" id="IPR001763">
    <property type="entry name" value="Rhodanese-like_dom"/>
</dbReference>
<dbReference type="AlphaFoldDB" id="A0A2U3QJV8"/>